<dbReference type="OrthoDB" id="9795206at2"/>
<name>A0A4U1MLA0_9BACL</name>
<dbReference type="PANTHER" id="PTHR43415">
    <property type="entry name" value="SPERMIDINE N(1)-ACETYLTRANSFERASE"/>
    <property type="match status" value="1"/>
</dbReference>
<proteinExistence type="predicted"/>
<dbReference type="InterPro" id="IPR016181">
    <property type="entry name" value="Acyl_CoA_acyltransferase"/>
</dbReference>
<dbReference type="GO" id="GO:0016747">
    <property type="term" value="F:acyltransferase activity, transferring groups other than amino-acyl groups"/>
    <property type="evidence" value="ECO:0007669"/>
    <property type="project" value="InterPro"/>
</dbReference>
<accession>A0A4U1MLA0</accession>
<protein>
    <submittedName>
        <fullName evidence="2">GNAT family N-acetyltransferase</fullName>
    </submittedName>
</protein>
<dbReference type="EMBL" id="SWFM01000001">
    <property type="protein sequence ID" value="TKD71474.1"/>
    <property type="molecule type" value="Genomic_DNA"/>
</dbReference>
<gene>
    <name evidence="2" type="ORF">FBF83_01290</name>
</gene>
<evidence type="ECO:0000313" key="3">
    <source>
        <dbReference type="Proteomes" id="UP000310541"/>
    </source>
</evidence>
<evidence type="ECO:0000313" key="2">
    <source>
        <dbReference type="EMBL" id="TKD71474.1"/>
    </source>
</evidence>
<keyword evidence="2" id="KW-0808">Transferase</keyword>
<dbReference type="InterPro" id="IPR000182">
    <property type="entry name" value="GNAT_dom"/>
</dbReference>
<dbReference type="PANTHER" id="PTHR43415:SF4">
    <property type="entry name" value="N-ACETYLTRANSFERASE DOMAIN-CONTAINING PROTEIN"/>
    <property type="match status" value="1"/>
</dbReference>
<dbReference type="SUPFAM" id="SSF55729">
    <property type="entry name" value="Acyl-CoA N-acyltransferases (Nat)"/>
    <property type="match status" value="1"/>
</dbReference>
<dbReference type="Proteomes" id="UP000310541">
    <property type="component" value="Unassembled WGS sequence"/>
</dbReference>
<dbReference type="Pfam" id="PF13302">
    <property type="entry name" value="Acetyltransf_3"/>
    <property type="match status" value="1"/>
</dbReference>
<organism evidence="2 3">
    <name type="scientific">Guptibacillus hwajinpoensis</name>
    <dbReference type="NCBI Taxonomy" id="208199"/>
    <lineage>
        <taxon>Bacteria</taxon>
        <taxon>Bacillati</taxon>
        <taxon>Bacillota</taxon>
        <taxon>Bacilli</taxon>
        <taxon>Bacillales</taxon>
        <taxon>Guptibacillaceae</taxon>
        <taxon>Guptibacillus</taxon>
    </lineage>
</organism>
<dbReference type="Gene3D" id="3.40.630.30">
    <property type="match status" value="1"/>
</dbReference>
<dbReference type="AlphaFoldDB" id="A0A4U1MLA0"/>
<evidence type="ECO:0000259" key="1">
    <source>
        <dbReference type="PROSITE" id="PS51186"/>
    </source>
</evidence>
<dbReference type="PROSITE" id="PS51186">
    <property type="entry name" value="GNAT"/>
    <property type="match status" value="1"/>
</dbReference>
<feature type="domain" description="N-acetyltransferase" evidence="1">
    <location>
        <begin position="23"/>
        <end position="188"/>
    </location>
</feature>
<sequence length="200" mass="23699">MLILNTNDTSGGTTLITITRDKVMLREATWNDINKLYYWKYEEKEQEAKKWNGPYIPERKITRREYRRTWEHNNEILPGIPDTLVILAGDHVIGTVGSYWVDRNTNWLETGIVIYDKQYWDGGYGSEAYKVWIDFLFRSTTLHRLGMSTWSGNHRMMKVAEKLGMKEEARIRDARMVDGEYYDAIKMGMLRKEWEVLDKS</sequence>
<comment type="caution">
    <text evidence="2">The sequence shown here is derived from an EMBL/GenBank/DDBJ whole genome shotgun (WGS) entry which is preliminary data.</text>
</comment>
<reference evidence="2 3" key="1">
    <citation type="submission" date="2019-04" db="EMBL/GenBank/DDBJ databases">
        <title>Genome sequence of Bacillus hwajinpoensis strain Y2.</title>
        <authorList>
            <person name="Fair J.L."/>
            <person name="Maclea K.S."/>
        </authorList>
    </citation>
    <scope>NUCLEOTIDE SEQUENCE [LARGE SCALE GENOMIC DNA]</scope>
    <source>
        <strain evidence="2 3">Y2</strain>
    </source>
</reference>